<proteinExistence type="predicted"/>
<name>A0ABX0Y3H9_9ACTN</name>
<comment type="caution">
    <text evidence="1">The sequence shown here is derived from an EMBL/GenBank/DDBJ whole genome shotgun (WGS) entry which is preliminary data.</text>
</comment>
<dbReference type="EMBL" id="JAATVY010000023">
    <property type="protein sequence ID" value="NJC72932.1"/>
    <property type="molecule type" value="Genomic_DNA"/>
</dbReference>
<dbReference type="RefSeq" id="WP_167927843.1">
    <property type="nucleotide sequence ID" value="NZ_JAATVY010000023.1"/>
</dbReference>
<protein>
    <submittedName>
        <fullName evidence="1">Uncharacterized protein</fullName>
    </submittedName>
</protein>
<evidence type="ECO:0000313" key="1">
    <source>
        <dbReference type="EMBL" id="NJC72932.1"/>
    </source>
</evidence>
<accession>A0ABX0Y3H9</accession>
<evidence type="ECO:0000313" key="2">
    <source>
        <dbReference type="Proteomes" id="UP000722989"/>
    </source>
</evidence>
<keyword evidence="2" id="KW-1185">Reference proteome</keyword>
<gene>
    <name evidence="1" type="ORF">HC031_24910</name>
</gene>
<sequence length="49" mass="5182">MTGERAHDRTDVPLPATTTLWHLRGAASARDVRTAVRAGSRRPGSTGPA</sequence>
<dbReference type="Proteomes" id="UP000722989">
    <property type="component" value="Unassembled WGS sequence"/>
</dbReference>
<reference evidence="1 2" key="1">
    <citation type="submission" date="2020-03" db="EMBL/GenBank/DDBJ databases">
        <title>WGS of the type strain of Planosporangium spp.</title>
        <authorList>
            <person name="Thawai C."/>
        </authorList>
    </citation>
    <scope>NUCLEOTIDE SEQUENCE [LARGE SCALE GENOMIC DNA]</scope>
    <source>
        <strain evidence="1 2">TBRC 5610</strain>
    </source>
</reference>
<organism evidence="1 2">
    <name type="scientific">Planosporangium thailandense</name>
    <dbReference type="NCBI Taxonomy" id="765197"/>
    <lineage>
        <taxon>Bacteria</taxon>
        <taxon>Bacillati</taxon>
        <taxon>Actinomycetota</taxon>
        <taxon>Actinomycetes</taxon>
        <taxon>Micromonosporales</taxon>
        <taxon>Micromonosporaceae</taxon>
        <taxon>Planosporangium</taxon>
    </lineage>
</organism>